<evidence type="ECO:0000313" key="16">
    <source>
        <dbReference type="EMBL" id="KAG7531312.1"/>
    </source>
</evidence>
<dbReference type="InterPro" id="IPR007330">
    <property type="entry name" value="MIT_dom"/>
</dbReference>
<evidence type="ECO:0000259" key="14">
    <source>
        <dbReference type="SMART" id="SM00382"/>
    </source>
</evidence>
<dbReference type="SUPFAM" id="SSF116846">
    <property type="entry name" value="MIT domain"/>
    <property type="match status" value="1"/>
</dbReference>
<evidence type="ECO:0000256" key="13">
    <source>
        <dbReference type="SAM" id="MobiDB-lite"/>
    </source>
</evidence>
<evidence type="ECO:0000259" key="15">
    <source>
        <dbReference type="SMART" id="SM00745"/>
    </source>
</evidence>
<organism evidence="16 17">
    <name type="scientific">Filobasidium floriforme</name>
    <dbReference type="NCBI Taxonomy" id="5210"/>
    <lineage>
        <taxon>Eukaryota</taxon>
        <taxon>Fungi</taxon>
        <taxon>Dikarya</taxon>
        <taxon>Basidiomycota</taxon>
        <taxon>Agaricomycotina</taxon>
        <taxon>Tremellomycetes</taxon>
        <taxon>Filobasidiales</taxon>
        <taxon>Filobasidiaceae</taxon>
        <taxon>Filobasidium</taxon>
    </lineage>
</organism>
<gene>
    <name evidence="16" type="ORF">FFLO_04433</name>
</gene>
<dbReference type="InterPro" id="IPR015415">
    <property type="entry name" value="Spast_Vps4_C"/>
</dbReference>
<dbReference type="Gene3D" id="1.20.58.80">
    <property type="entry name" value="Phosphotransferase system, lactose/cellobiose-type IIA subunit"/>
    <property type="match status" value="1"/>
</dbReference>
<evidence type="ECO:0000256" key="3">
    <source>
        <dbReference type="ARBA" id="ARBA00012674"/>
    </source>
</evidence>
<dbReference type="InterPro" id="IPR003960">
    <property type="entry name" value="ATPase_AAA_CS"/>
</dbReference>
<dbReference type="SMART" id="SM00745">
    <property type="entry name" value="MIT"/>
    <property type="match status" value="1"/>
</dbReference>
<dbReference type="GO" id="GO:0045324">
    <property type="term" value="P:late endosome to vacuole transport"/>
    <property type="evidence" value="ECO:0007669"/>
    <property type="project" value="UniProtKB-ARBA"/>
</dbReference>
<feature type="region of interest" description="Disordered" evidence="13">
    <location>
        <begin position="1"/>
        <end position="38"/>
    </location>
</feature>
<dbReference type="InterPro" id="IPR003959">
    <property type="entry name" value="ATPase_AAA_core"/>
</dbReference>
<dbReference type="FunFam" id="3.40.50.300:FF:000043">
    <property type="entry name" value="Vacuolar protein sorting-associated protein 4"/>
    <property type="match status" value="1"/>
</dbReference>
<dbReference type="Pfam" id="PF04212">
    <property type="entry name" value="MIT"/>
    <property type="match status" value="1"/>
</dbReference>
<evidence type="ECO:0000256" key="11">
    <source>
        <dbReference type="ARBA" id="ARBA00048883"/>
    </source>
</evidence>
<dbReference type="GO" id="GO:0015031">
    <property type="term" value="P:protein transport"/>
    <property type="evidence" value="ECO:0007669"/>
    <property type="project" value="UniProtKB-KW"/>
</dbReference>
<dbReference type="GO" id="GO:0005524">
    <property type="term" value="F:ATP binding"/>
    <property type="evidence" value="ECO:0007669"/>
    <property type="project" value="UniProtKB-KW"/>
</dbReference>
<dbReference type="InterPro" id="IPR041569">
    <property type="entry name" value="AAA_lid_3"/>
</dbReference>
<keyword evidence="4" id="KW-0813">Transport</keyword>
<keyword evidence="8 12" id="KW-0067">ATP-binding</keyword>
<feature type="compositionally biased region" description="Basic and acidic residues" evidence="13">
    <location>
        <begin position="155"/>
        <end position="164"/>
    </location>
</feature>
<comment type="similarity">
    <text evidence="2 12">Belongs to the AAA ATPase family.</text>
</comment>
<dbReference type="PANTHER" id="PTHR23074:SF83">
    <property type="entry name" value="VACUOLAR PROTEIN SORTING-ASSOCIATED PROTEIN 4A"/>
    <property type="match status" value="1"/>
</dbReference>
<dbReference type="FunFam" id="1.20.58.80:FF:000004">
    <property type="entry name" value="Vacuolar protein sorting-associated protein 4"/>
    <property type="match status" value="1"/>
</dbReference>
<dbReference type="EC" id="3.6.4.6" evidence="3"/>
<feature type="domain" description="AAA+ ATPase" evidence="14">
    <location>
        <begin position="257"/>
        <end position="392"/>
    </location>
</feature>
<dbReference type="PROSITE" id="PS00674">
    <property type="entry name" value="AAA"/>
    <property type="match status" value="1"/>
</dbReference>
<dbReference type="PANTHER" id="PTHR23074">
    <property type="entry name" value="AAA DOMAIN-CONTAINING"/>
    <property type="match status" value="1"/>
</dbReference>
<evidence type="ECO:0000256" key="4">
    <source>
        <dbReference type="ARBA" id="ARBA00022448"/>
    </source>
</evidence>
<dbReference type="SUPFAM" id="SSF52540">
    <property type="entry name" value="P-loop containing nucleoside triphosphate hydrolases"/>
    <property type="match status" value="1"/>
</dbReference>
<dbReference type="InterPro" id="IPR050304">
    <property type="entry name" value="MT-severing_AAA_ATPase"/>
</dbReference>
<feature type="region of interest" description="Disordered" evidence="13">
    <location>
        <begin position="454"/>
        <end position="481"/>
    </location>
</feature>
<keyword evidence="9" id="KW-0653">Protein transport</keyword>
<evidence type="ECO:0000256" key="10">
    <source>
        <dbReference type="ARBA" id="ARBA00023136"/>
    </source>
</evidence>
<dbReference type="Gene3D" id="1.10.8.60">
    <property type="match status" value="1"/>
</dbReference>
<dbReference type="Pfam" id="PF00004">
    <property type="entry name" value="AAA"/>
    <property type="match status" value="1"/>
</dbReference>
<dbReference type="CDD" id="cd02678">
    <property type="entry name" value="MIT_VPS4"/>
    <property type="match status" value="1"/>
</dbReference>
<dbReference type="FunFam" id="1.10.8.60:FF:000015">
    <property type="entry name" value="vacuolar protein sorting-associated protein 4A"/>
    <property type="match status" value="1"/>
</dbReference>
<dbReference type="Proteomes" id="UP000812966">
    <property type="component" value="Unassembled WGS sequence"/>
</dbReference>
<feature type="compositionally biased region" description="Gly residues" evidence="13">
    <location>
        <begin position="179"/>
        <end position="195"/>
    </location>
</feature>
<evidence type="ECO:0000256" key="7">
    <source>
        <dbReference type="ARBA" id="ARBA00022801"/>
    </source>
</evidence>
<evidence type="ECO:0000256" key="6">
    <source>
        <dbReference type="ARBA" id="ARBA00022753"/>
    </source>
</evidence>
<dbReference type="InterPro" id="IPR036181">
    <property type="entry name" value="MIT_dom_sf"/>
</dbReference>
<name>A0A8K0JIT0_9TREE</name>
<feature type="domain" description="MIT" evidence="15">
    <location>
        <begin position="86"/>
        <end position="163"/>
    </location>
</feature>
<proteinExistence type="inferred from homology"/>
<dbReference type="InterPro" id="IPR003593">
    <property type="entry name" value="AAA+_ATPase"/>
</dbReference>
<keyword evidence="10" id="KW-0472">Membrane</keyword>
<protein>
    <recommendedName>
        <fullName evidence="3">vesicle-fusing ATPase</fullName>
        <ecNumber evidence="3">3.6.4.6</ecNumber>
    </recommendedName>
</protein>
<dbReference type="CDD" id="cd19521">
    <property type="entry name" value="RecA-like_VPS4"/>
    <property type="match status" value="1"/>
</dbReference>
<keyword evidence="6" id="KW-0967">Endosome</keyword>
<evidence type="ECO:0000256" key="12">
    <source>
        <dbReference type="RuleBase" id="RU003651"/>
    </source>
</evidence>
<dbReference type="InterPro" id="IPR045253">
    <property type="entry name" value="VPS4_MIT"/>
</dbReference>
<dbReference type="GO" id="GO:0007033">
    <property type="term" value="P:vacuole organization"/>
    <property type="evidence" value="ECO:0007669"/>
    <property type="project" value="TreeGrafter"/>
</dbReference>
<evidence type="ECO:0000256" key="1">
    <source>
        <dbReference type="ARBA" id="ARBA00004481"/>
    </source>
</evidence>
<evidence type="ECO:0000256" key="9">
    <source>
        <dbReference type="ARBA" id="ARBA00022927"/>
    </source>
</evidence>
<comment type="catalytic activity">
    <reaction evidence="11">
        <text>ATP + H2O = ADP + phosphate + H(+)</text>
        <dbReference type="Rhea" id="RHEA:13065"/>
        <dbReference type="ChEBI" id="CHEBI:15377"/>
        <dbReference type="ChEBI" id="CHEBI:15378"/>
        <dbReference type="ChEBI" id="CHEBI:30616"/>
        <dbReference type="ChEBI" id="CHEBI:43474"/>
        <dbReference type="ChEBI" id="CHEBI:456216"/>
        <dbReference type="EC" id="3.6.4.6"/>
    </reaction>
</comment>
<dbReference type="EMBL" id="JABELV010000094">
    <property type="protein sequence ID" value="KAG7531312.1"/>
    <property type="molecule type" value="Genomic_DNA"/>
</dbReference>
<sequence length="534" mass="58286">MSPRPLITSKTQSHPRPRPVTQPQPQPPLSPSLLPTLHPNFDLDYERTTLSSLSPSRSRSHATTHNHAHAYDLDEHGTTLIELDDPGLAVQKAIEIVGKAIEYDTKGEYAEAYKNYQSSLDYFLMAMKYEKNDKLKALIRNKFTEYLDRAEKLKEHLSKSDEKRSRAKVGANGSSSGSTGAGGVGGGAGGNGSGEGGDDVDPEVKKMRAGLSAAILSETPNVQWSDVAGLAQAKEALKEAVILPIKFPQLFTGKRTPWKGILLYGPPGTGKSFLAKAVATEAKSTFFSVSSSDLVSKWMGESERLVKQLFQMARESKPAIIFIDEIDSLAGARGEGESEASRRIKTEFLIQMQGVGHDDTGILVLGATNIPWQLDPAIKRRFEKRIYIPLPDVDARKRMFELNVGGTPCDLGQKDWRDLAGMTEGYSGSDIAVIVRDALMQPVRKVLSATHFREVDAPSPDDPSKTTRKLTPCSPGAPGAIERAWTDVDSEELLEPKLSLGDFKKAIEVNRKTVTEADVRKHIEFTTESGGEGS</sequence>
<keyword evidence="17" id="KW-1185">Reference proteome</keyword>
<comment type="subcellular location">
    <subcellularLocation>
        <location evidence="1">Endosome membrane</location>
        <topology evidence="1">Peripheral membrane protein</topology>
    </subcellularLocation>
</comment>
<feature type="compositionally biased region" description="Pro residues" evidence="13">
    <location>
        <begin position="18"/>
        <end position="30"/>
    </location>
</feature>
<dbReference type="SMART" id="SM00382">
    <property type="entry name" value="AAA"/>
    <property type="match status" value="1"/>
</dbReference>
<evidence type="ECO:0000313" key="17">
    <source>
        <dbReference type="Proteomes" id="UP000812966"/>
    </source>
</evidence>
<keyword evidence="7" id="KW-0378">Hydrolase</keyword>
<dbReference type="GO" id="GO:0016197">
    <property type="term" value="P:endosomal transport"/>
    <property type="evidence" value="ECO:0007669"/>
    <property type="project" value="TreeGrafter"/>
</dbReference>
<dbReference type="GO" id="GO:0016887">
    <property type="term" value="F:ATP hydrolysis activity"/>
    <property type="evidence" value="ECO:0007669"/>
    <property type="project" value="InterPro"/>
</dbReference>
<accession>A0A8K0JIT0</accession>
<evidence type="ECO:0000256" key="2">
    <source>
        <dbReference type="ARBA" id="ARBA00006914"/>
    </source>
</evidence>
<dbReference type="Gene3D" id="3.40.50.300">
    <property type="entry name" value="P-loop containing nucleotide triphosphate hydrolases"/>
    <property type="match status" value="1"/>
</dbReference>
<dbReference type="GO" id="GO:0010008">
    <property type="term" value="C:endosome membrane"/>
    <property type="evidence" value="ECO:0007669"/>
    <property type="project" value="UniProtKB-SubCell"/>
</dbReference>
<dbReference type="Pfam" id="PF17862">
    <property type="entry name" value="AAA_lid_3"/>
    <property type="match status" value="1"/>
</dbReference>
<reference evidence="16" key="1">
    <citation type="submission" date="2020-04" db="EMBL/GenBank/DDBJ databases">
        <title>Analysis of mating type loci in Filobasidium floriforme.</title>
        <authorList>
            <person name="Nowrousian M."/>
        </authorList>
    </citation>
    <scope>NUCLEOTIDE SEQUENCE</scope>
    <source>
        <strain evidence="16">CBS 6242</strain>
    </source>
</reference>
<keyword evidence="5 12" id="KW-0547">Nucleotide-binding</keyword>
<evidence type="ECO:0000256" key="5">
    <source>
        <dbReference type="ARBA" id="ARBA00022741"/>
    </source>
</evidence>
<dbReference type="InterPro" id="IPR027417">
    <property type="entry name" value="P-loop_NTPase"/>
</dbReference>
<comment type="caution">
    <text evidence="16">The sequence shown here is derived from an EMBL/GenBank/DDBJ whole genome shotgun (WGS) entry which is preliminary data.</text>
</comment>
<evidence type="ECO:0000256" key="8">
    <source>
        <dbReference type="ARBA" id="ARBA00022840"/>
    </source>
</evidence>
<dbReference type="AlphaFoldDB" id="A0A8K0JIT0"/>
<dbReference type="Pfam" id="PF09336">
    <property type="entry name" value="Vps4_C"/>
    <property type="match status" value="1"/>
</dbReference>
<feature type="region of interest" description="Disordered" evidence="13">
    <location>
        <begin position="155"/>
        <end position="203"/>
    </location>
</feature>